<dbReference type="GO" id="GO:0008138">
    <property type="term" value="F:protein tyrosine/serine/threonine phosphatase activity"/>
    <property type="evidence" value="ECO:0007669"/>
    <property type="project" value="InterPro"/>
</dbReference>
<dbReference type="PROSITE" id="PS50056">
    <property type="entry name" value="TYR_PHOSPHATASE_2"/>
    <property type="match status" value="1"/>
</dbReference>
<evidence type="ECO:0000313" key="6">
    <source>
        <dbReference type="EMBL" id="CCE82578.1"/>
    </source>
</evidence>
<dbReference type="SMART" id="SM00404">
    <property type="entry name" value="PTPc_motif"/>
    <property type="match status" value="1"/>
</dbReference>
<evidence type="ECO:0000259" key="4">
    <source>
        <dbReference type="PROSITE" id="PS50054"/>
    </source>
</evidence>
<feature type="domain" description="Tyrosine specific protein phosphatases" evidence="5">
    <location>
        <begin position="861"/>
        <end position="929"/>
    </location>
</feature>
<dbReference type="PROSITE" id="PS00383">
    <property type="entry name" value="TYR_PHOSPHATASE_1"/>
    <property type="match status" value="1"/>
</dbReference>
<sequence>MSTMETRSVPLTEDNDMNSKSQEIVSSIKIGAGDDKIDAGEKLPIKITSYEASAETDIETEVGVQDEAHCGPGCGRSSKRAMSSSNDSNYERDRFKARVHTFNRRDARDESGSDSEVDGVECEVCERIGTKTAKLNFVDVKEVNRGSEESPLSTLSEFYGTLASETDIVGPKYSAPVKSMGLSQLSDVFDWYFNQPLPPTKTMFPWLHGISDNNYAQKRFFVIQSCGSSVDTCAQPEDARFLMNVLSDSSVSSKSPLLRNTVVPKEILQPIDVSRVDVVDIVGGCIRQAFPQSSDAEQDRLSNIIIQDAFEVNHLPVFLDLDPDRGVSLRNFHIQVAKITACSDFIVYCFDEKHPSGKCKCSSLARLLWLAQKLFAQQYDTNPSRYNVFLIKFRNEEELSEYKSSNFRGKENLFSTISNSTSLPPKLGRSINDISLNIDAGSLHTWDFDFQLKEKVETTKMSSATRLHRNLWVGNFWDSQLTSLQSKPEEEKDFSHIDRDSRHLYCDPKNSIIGREFDPETGVFSYLPSMKANWKLLVSCHNGGSFTSLATLSSLLFRCSFSRDFSGEETYNLEFPPSGSIGIGDCQKENILSIVNICKLLYIFSSASQPGAFSSLIYCSDGYTESSFLVLCYLMYAHDIPLGDAIIKLHMEYGRPFYIFNSDVTTLLKLQGILRKFSPAALKSEINWSELENITNAEFNEILFYGSQNYRIQVPPLQDKFKLRTTDDDSDFTSESGSDSDTGYDVVSCPNDWVTKVEGSMPSRILPYLYLGSLQHANCLPLMSQLGIRQIISVGEHLDWLHGSTFQANFKVDSNIIDGGNIVEYTITPLHEEILPCPVDKVLKVNNLQDDGIDELSSSLPTILDYIQQFYDKSNGDTKILVHCRVGVSRSATVAIAEVMKRLQVSLPEAYMYVRVRRLNIIIQPNLRFVYELFKWEEQENLKKYSSDSKSSKPLRQTDWFVMSREITKLNIPYLCNHS</sequence>
<evidence type="ECO:0000256" key="3">
    <source>
        <dbReference type="SAM" id="MobiDB-lite"/>
    </source>
</evidence>
<dbReference type="STRING" id="559304.G8YC97"/>
<dbReference type="InterPro" id="IPR016130">
    <property type="entry name" value="Tyr_Pase_AS"/>
</dbReference>
<evidence type="ECO:0000313" key="7">
    <source>
        <dbReference type="Proteomes" id="UP000005222"/>
    </source>
</evidence>
<dbReference type="SUPFAM" id="SSF52799">
    <property type="entry name" value="(Phosphotyrosine protein) phosphatases II"/>
    <property type="match status" value="2"/>
</dbReference>
<dbReference type="InterPro" id="IPR000387">
    <property type="entry name" value="Tyr_Pase_dom"/>
</dbReference>
<dbReference type="OrthoDB" id="273181at2759"/>
<dbReference type="Proteomes" id="UP000005222">
    <property type="component" value="Chromosome J"/>
</dbReference>
<feature type="region of interest" description="Disordered" evidence="3">
    <location>
        <begin position="1"/>
        <end position="20"/>
    </location>
</feature>
<dbReference type="Gene3D" id="3.90.190.10">
    <property type="entry name" value="Protein tyrosine phosphatase superfamily"/>
    <property type="match status" value="1"/>
</dbReference>
<dbReference type="OMA" id="HEEILPC"/>
<dbReference type="eggNOG" id="KOG1716">
    <property type="taxonomic scope" value="Eukaryota"/>
</dbReference>
<reference evidence="6 7" key="1">
    <citation type="journal article" date="2012" name="G3 (Bethesda)">
        <title>Pichia sorbitophila, an interspecies yeast hybrid reveals early steps of genome resolution following polyploidization.</title>
        <authorList>
            <person name="Leh Louis V."/>
            <person name="Despons L."/>
            <person name="Friedrich A."/>
            <person name="Martin T."/>
            <person name="Durrens P."/>
            <person name="Casaregola S."/>
            <person name="Neuveglise C."/>
            <person name="Fairhead C."/>
            <person name="Marck C."/>
            <person name="Cruz J.A."/>
            <person name="Straub M.L."/>
            <person name="Kugler V."/>
            <person name="Sacerdot C."/>
            <person name="Uzunov Z."/>
            <person name="Thierry A."/>
            <person name="Weiss S."/>
            <person name="Bleykasten C."/>
            <person name="De Montigny J."/>
            <person name="Jacques N."/>
            <person name="Jung P."/>
            <person name="Lemaire M."/>
            <person name="Mallet S."/>
            <person name="Morel G."/>
            <person name="Richard G.F."/>
            <person name="Sarkar A."/>
            <person name="Savel G."/>
            <person name="Schacherer J."/>
            <person name="Seret M.L."/>
            <person name="Talla E."/>
            <person name="Samson G."/>
            <person name="Jubin C."/>
            <person name="Poulain J."/>
            <person name="Vacherie B."/>
            <person name="Barbe V."/>
            <person name="Pelletier E."/>
            <person name="Sherman D.J."/>
            <person name="Westhof E."/>
            <person name="Weissenbach J."/>
            <person name="Baret P.V."/>
            <person name="Wincker P."/>
            <person name="Gaillardin C."/>
            <person name="Dujon B."/>
            <person name="Souciet J.L."/>
        </authorList>
    </citation>
    <scope>NUCLEOTIDE SEQUENCE [LARGE SCALE GENOMIC DNA]</scope>
    <source>
        <strain evidence="7">ATCC MYA-4447 / BCRC 22081 / CBS 7064 / NBRC 10061 / NRRL Y-12695</strain>
    </source>
</reference>
<dbReference type="GO" id="GO:0005634">
    <property type="term" value="C:nucleus"/>
    <property type="evidence" value="ECO:0007669"/>
    <property type="project" value="GOC"/>
</dbReference>
<dbReference type="AlphaFoldDB" id="G8YC97"/>
<dbReference type="InterPro" id="IPR020422">
    <property type="entry name" value="TYR_PHOSPHATASE_DUAL_dom"/>
</dbReference>
<evidence type="ECO:0000256" key="2">
    <source>
        <dbReference type="ARBA" id="ARBA00022912"/>
    </source>
</evidence>
<dbReference type="InterPro" id="IPR003595">
    <property type="entry name" value="Tyr_Pase_cat"/>
</dbReference>
<proteinExistence type="predicted"/>
<keyword evidence="7" id="KW-1185">Reference proteome</keyword>
<dbReference type="InterPro" id="IPR053239">
    <property type="entry name" value="Dual_spec_PTase"/>
</dbReference>
<name>G8YC97_PICSO</name>
<dbReference type="SMART" id="SM00195">
    <property type="entry name" value="DSPc"/>
    <property type="match status" value="1"/>
</dbReference>
<dbReference type="FunCoup" id="G8YC97">
    <property type="interactions" value="12"/>
</dbReference>
<keyword evidence="2" id="KW-0904">Protein phosphatase</keyword>
<dbReference type="PROSITE" id="PS50054">
    <property type="entry name" value="TYR_PHOSPHATASE_DUAL"/>
    <property type="match status" value="1"/>
</dbReference>
<dbReference type="InParanoid" id="G8YC97"/>
<dbReference type="CDD" id="cd14516">
    <property type="entry name" value="DSP_fungal_PPS1"/>
    <property type="match status" value="1"/>
</dbReference>
<feature type="region of interest" description="Disordered" evidence="3">
    <location>
        <begin position="66"/>
        <end position="92"/>
    </location>
</feature>
<dbReference type="InterPro" id="IPR029021">
    <property type="entry name" value="Prot-tyrosine_phosphatase-like"/>
</dbReference>
<dbReference type="GO" id="GO:0033260">
    <property type="term" value="P:nuclear DNA replication"/>
    <property type="evidence" value="ECO:0007669"/>
    <property type="project" value="InterPro"/>
</dbReference>
<dbReference type="PANTHER" id="PTHR47550">
    <property type="entry name" value="DUAL SPECIFICITY PROTEIN PHOSPHATASE PPS1"/>
    <property type="match status" value="1"/>
</dbReference>
<dbReference type="HOGENOM" id="CLU_008439_1_0_1"/>
<gene>
    <name evidence="6" type="primary">Piso0_002309</name>
    <name evidence="6" type="ORF">GNLVRS01_PISO0J09227g</name>
</gene>
<organism evidence="6 7">
    <name type="scientific">Pichia sorbitophila (strain ATCC MYA-4447 / BCRC 22081 / CBS 7064 / NBRC 10061 / NRRL Y-12695)</name>
    <name type="common">Hybrid yeast</name>
    <dbReference type="NCBI Taxonomy" id="559304"/>
    <lineage>
        <taxon>Eukaryota</taxon>
        <taxon>Fungi</taxon>
        <taxon>Dikarya</taxon>
        <taxon>Ascomycota</taxon>
        <taxon>Saccharomycotina</taxon>
        <taxon>Pichiomycetes</taxon>
        <taxon>Debaryomycetaceae</taxon>
        <taxon>Millerozyma</taxon>
    </lineage>
</organism>
<dbReference type="InterPro" id="IPR047949">
    <property type="entry name" value="PPS1_DSP"/>
</dbReference>
<accession>G8YC97</accession>
<dbReference type="PANTHER" id="PTHR47550:SF1">
    <property type="entry name" value="DUAL SPECIFICITY PROTEIN PHOSPHATASE PPS1"/>
    <property type="match status" value="1"/>
</dbReference>
<dbReference type="EMBL" id="FO082050">
    <property type="protein sequence ID" value="CCE82578.1"/>
    <property type="molecule type" value="Genomic_DNA"/>
</dbReference>
<evidence type="ECO:0000259" key="5">
    <source>
        <dbReference type="PROSITE" id="PS50056"/>
    </source>
</evidence>
<dbReference type="InterPro" id="IPR000340">
    <property type="entry name" value="Dual-sp_phosphatase_cat-dom"/>
</dbReference>
<dbReference type="Pfam" id="PF00782">
    <property type="entry name" value="DSPc"/>
    <property type="match status" value="1"/>
</dbReference>
<keyword evidence="1" id="KW-0378">Hydrolase</keyword>
<evidence type="ECO:0000256" key="1">
    <source>
        <dbReference type="ARBA" id="ARBA00022801"/>
    </source>
</evidence>
<feature type="domain" description="Tyrosine-protein phosphatase" evidence="4">
    <location>
        <begin position="761"/>
        <end position="942"/>
    </location>
</feature>
<protein>
    <submittedName>
        <fullName evidence="6">Piso0_002309 protein</fullName>
    </submittedName>
</protein>